<name>A0A4S2LAM0_OPIFE</name>
<feature type="region of interest" description="Disordered" evidence="2">
    <location>
        <begin position="791"/>
        <end position="853"/>
    </location>
</feature>
<dbReference type="GO" id="GO:1905515">
    <property type="term" value="P:non-motile cilium assembly"/>
    <property type="evidence" value="ECO:0007669"/>
    <property type="project" value="TreeGrafter"/>
</dbReference>
<dbReference type="GO" id="GO:0005814">
    <property type="term" value="C:centriole"/>
    <property type="evidence" value="ECO:0007669"/>
    <property type="project" value="TreeGrafter"/>
</dbReference>
<gene>
    <name evidence="3" type="ORF">CRM22_008721</name>
</gene>
<dbReference type="SUPFAM" id="SSF48452">
    <property type="entry name" value="TPR-like"/>
    <property type="match status" value="2"/>
</dbReference>
<feature type="region of interest" description="Disordered" evidence="2">
    <location>
        <begin position="731"/>
        <end position="776"/>
    </location>
</feature>
<dbReference type="GO" id="GO:0042073">
    <property type="term" value="P:intraciliary transport"/>
    <property type="evidence" value="ECO:0007669"/>
    <property type="project" value="TreeGrafter"/>
</dbReference>
<dbReference type="PROSITE" id="PS50005">
    <property type="entry name" value="TPR"/>
    <property type="match status" value="4"/>
</dbReference>
<keyword evidence="1" id="KW-0802">TPR repeat</keyword>
<dbReference type="GO" id="GO:0097546">
    <property type="term" value="C:ciliary base"/>
    <property type="evidence" value="ECO:0007669"/>
    <property type="project" value="TreeGrafter"/>
</dbReference>
<dbReference type="FunFam" id="1.25.40.10:FF:000106">
    <property type="entry name" value="Intraflagellar transport 88 homolog (Chlamydomonas)"/>
    <property type="match status" value="1"/>
</dbReference>
<dbReference type="Pfam" id="PF13432">
    <property type="entry name" value="TPR_16"/>
    <property type="match status" value="3"/>
</dbReference>
<reference evidence="3 4" key="1">
    <citation type="journal article" date="2019" name="BMC Genomics">
        <title>New insights from Opisthorchis felineus genome: update on genomics of the epidemiologically important liver flukes.</title>
        <authorList>
            <person name="Ershov N.I."/>
            <person name="Mordvinov V.A."/>
            <person name="Prokhortchouk E.B."/>
            <person name="Pakharukova M.Y."/>
            <person name="Gunbin K.V."/>
            <person name="Ustyantsev K."/>
            <person name="Genaev M.A."/>
            <person name="Blinov A.G."/>
            <person name="Mazur A."/>
            <person name="Boulygina E."/>
            <person name="Tsygankova S."/>
            <person name="Khrameeva E."/>
            <person name="Chekanov N."/>
            <person name="Fan G."/>
            <person name="Xiao A."/>
            <person name="Zhang H."/>
            <person name="Xu X."/>
            <person name="Yang H."/>
            <person name="Solovyev V."/>
            <person name="Lee S.M."/>
            <person name="Liu X."/>
            <person name="Afonnikov D.A."/>
            <person name="Skryabin K.G."/>
        </authorList>
    </citation>
    <scope>NUCLEOTIDE SEQUENCE [LARGE SCALE GENOMIC DNA]</scope>
    <source>
        <strain evidence="3">AK-0245</strain>
        <tissue evidence="3">Whole organism</tissue>
    </source>
</reference>
<evidence type="ECO:0000256" key="1">
    <source>
        <dbReference type="PROSITE-ProRule" id="PRU00339"/>
    </source>
</evidence>
<evidence type="ECO:0000313" key="4">
    <source>
        <dbReference type="Proteomes" id="UP000308267"/>
    </source>
</evidence>
<feature type="compositionally biased region" description="Basic and acidic residues" evidence="2">
    <location>
        <begin position="731"/>
        <end position="740"/>
    </location>
</feature>
<dbReference type="GO" id="GO:0036064">
    <property type="term" value="C:ciliary basal body"/>
    <property type="evidence" value="ECO:0007669"/>
    <property type="project" value="TreeGrafter"/>
</dbReference>
<dbReference type="EMBL" id="SJOL01008577">
    <property type="protein sequence ID" value="TGZ60120.1"/>
    <property type="molecule type" value="Genomic_DNA"/>
</dbReference>
<organism evidence="3 4">
    <name type="scientific">Opisthorchis felineus</name>
    <dbReference type="NCBI Taxonomy" id="147828"/>
    <lineage>
        <taxon>Eukaryota</taxon>
        <taxon>Metazoa</taxon>
        <taxon>Spiralia</taxon>
        <taxon>Lophotrochozoa</taxon>
        <taxon>Platyhelminthes</taxon>
        <taxon>Trematoda</taxon>
        <taxon>Digenea</taxon>
        <taxon>Opisthorchiida</taxon>
        <taxon>Opisthorchiata</taxon>
        <taxon>Opisthorchiidae</taxon>
        <taxon>Opisthorchis</taxon>
    </lineage>
</organism>
<feature type="compositionally biased region" description="Polar residues" evidence="2">
    <location>
        <begin position="758"/>
        <end position="769"/>
    </location>
</feature>
<dbReference type="PANTHER" id="PTHR44117:SF1">
    <property type="entry name" value="INTRAFLAGELLAR TRANSPORT PROTEIN 88 HOMOLOG"/>
    <property type="match status" value="1"/>
</dbReference>
<feature type="repeat" description="TPR" evidence="1">
    <location>
        <begin position="498"/>
        <end position="531"/>
    </location>
</feature>
<protein>
    <recommendedName>
        <fullName evidence="5">UDP-N-acetylglucosamine--peptide N-acetylglucosaminyltransferase SPINDLY</fullName>
    </recommendedName>
</protein>
<feature type="repeat" description="TPR" evidence="1">
    <location>
        <begin position="237"/>
        <end position="270"/>
    </location>
</feature>
<sequence length="853" mass="96340">MIPKHDVLANDKDDIYGGFDDYNSRLEEENFLNDPGFQHAVTATSHGRKPPVLGRNLSTAATRAAITTSLGRLKTGVRLTTAAGSSYTDGSRPMTSVRAAGYSSMGRRMSSAMGPGTGQTPPEMAAAPPLETKSEDSPEERIRAMEKGVNQLIEESCIAACRGEITAAFEKAKEAGRKERVLVRQREQLGVADQINLDLTYSVLFNLANRYTASGMYQEALNTYQAIVRNKLFAHAGRLKVNIGNIYFAQKNYSKAIKFYRMGLDQLPNTHKSMRIKIMQNIGITFVKLGQFSEAITSFEHIMQEEPDVKTGFNLILCYFLTGDRNKMRYAFQQLLRVDLHLDDEDRYLSHNDDKQYELILEVIRNDELRLFEKKRKAEAENFIKLAAKLIAPAIESNFNTGYDWCIEQVKMSMYHEIANDLEIDKAVMYLKQRDFHQDGGKSLHTKAIETLKSFERKDARVASTAATNLSFLHFLEGDLTQADRYADQALAADRYNPSALVNKGNVLFKQQNYERARDCYAEALQDDSSCVEALYNLGLVCKKLERYEEALEAFFKLHAVLRNSAPVVYQIMDIYEKIDDPTQAQEWAMQLHGLVPSDPFLLQRLGDNYEQEGDKSQAFSYYYDSFKYFPCNFDVIEWLGAYYIESQFCEKAIGYFERASLMQPNQTKWLLMIASCHRRSGNYQQALETYKTMHRQFPDNIDCLRFLVRLCADMGLPEAQEYANRLKRAEKVKEAREQRQLSASSRRGGGTARPNGSRENSASASSGGDSREGSAKRDLARMALIRGNIGALPKQPETNDETSHDADQGSSGSFIYSDPLGPAAERPKTAARSRPVQDEFADEEVDDALLPD</sequence>
<dbReference type="STRING" id="147828.A0A4S2LAM0"/>
<feature type="region of interest" description="Disordered" evidence="2">
    <location>
        <begin position="108"/>
        <end position="138"/>
    </location>
</feature>
<dbReference type="GO" id="GO:0097730">
    <property type="term" value="C:non-motile cilium"/>
    <property type="evidence" value="ECO:0007669"/>
    <property type="project" value="TreeGrafter"/>
</dbReference>
<feature type="repeat" description="TPR" evidence="1">
    <location>
        <begin position="276"/>
        <end position="309"/>
    </location>
</feature>
<evidence type="ECO:0000256" key="2">
    <source>
        <dbReference type="SAM" id="MobiDB-lite"/>
    </source>
</evidence>
<keyword evidence="4" id="KW-1185">Reference proteome</keyword>
<proteinExistence type="predicted"/>
<dbReference type="InterPro" id="IPR019734">
    <property type="entry name" value="TPR_rpt"/>
</dbReference>
<evidence type="ECO:0008006" key="5">
    <source>
        <dbReference type="Google" id="ProtNLM"/>
    </source>
</evidence>
<comment type="caution">
    <text evidence="3">The sequence shown here is derived from an EMBL/GenBank/DDBJ whole genome shotgun (WGS) entry which is preliminary data.</text>
</comment>
<dbReference type="OrthoDB" id="1926212at2759"/>
<dbReference type="GO" id="GO:0019894">
    <property type="term" value="F:kinesin binding"/>
    <property type="evidence" value="ECO:0007669"/>
    <property type="project" value="TreeGrafter"/>
</dbReference>
<dbReference type="Proteomes" id="UP000308267">
    <property type="component" value="Unassembled WGS sequence"/>
</dbReference>
<dbReference type="InterPro" id="IPR011990">
    <property type="entry name" value="TPR-like_helical_dom_sf"/>
</dbReference>
<feature type="compositionally biased region" description="Acidic residues" evidence="2">
    <location>
        <begin position="840"/>
        <end position="853"/>
    </location>
</feature>
<evidence type="ECO:0000313" key="3">
    <source>
        <dbReference type="EMBL" id="TGZ60120.1"/>
    </source>
</evidence>
<dbReference type="AlphaFoldDB" id="A0A4S2LAM0"/>
<feature type="repeat" description="TPR" evidence="1">
    <location>
        <begin position="532"/>
        <end position="565"/>
    </location>
</feature>
<accession>A0A4S2LAM0</accession>
<dbReference type="SMART" id="SM00028">
    <property type="entry name" value="TPR"/>
    <property type="match status" value="8"/>
</dbReference>
<dbReference type="FunFam" id="1.25.40.10:FF:000283">
    <property type="entry name" value="Intraflagellar transport 88"/>
    <property type="match status" value="1"/>
</dbReference>
<dbReference type="Gene3D" id="1.25.40.10">
    <property type="entry name" value="Tetratricopeptide repeat domain"/>
    <property type="match status" value="2"/>
</dbReference>
<dbReference type="PANTHER" id="PTHR44117">
    <property type="entry name" value="INTRAFLAGELLAR TRANSPORT PROTEIN 88 HOMOLOG"/>
    <property type="match status" value="1"/>
</dbReference>